<dbReference type="Pfam" id="PF19777">
    <property type="entry name" value="DUF6263"/>
    <property type="match status" value="1"/>
</dbReference>
<dbReference type="AlphaFoldDB" id="A0AAU9CNB6"/>
<protein>
    <recommendedName>
        <fullName evidence="3">DUF4412 domain-containing protein</fullName>
    </recommendedName>
</protein>
<evidence type="ECO:0008006" key="3">
    <source>
        <dbReference type="Google" id="ProtNLM"/>
    </source>
</evidence>
<dbReference type="EMBL" id="AP025314">
    <property type="protein sequence ID" value="BDD07839.1"/>
    <property type="molecule type" value="Genomic_DNA"/>
</dbReference>
<evidence type="ECO:0000313" key="1">
    <source>
        <dbReference type="EMBL" id="BDD07839.1"/>
    </source>
</evidence>
<dbReference type="RefSeq" id="WP_338393138.1">
    <property type="nucleotide sequence ID" value="NZ_AP025314.1"/>
</dbReference>
<organism evidence="1 2">
    <name type="scientific">Fulvitalea axinellae</name>
    <dbReference type="NCBI Taxonomy" id="1182444"/>
    <lineage>
        <taxon>Bacteria</taxon>
        <taxon>Pseudomonadati</taxon>
        <taxon>Bacteroidota</taxon>
        <taxon>Cytophagia</taxon>
        <taxon>Cytophagales</taxon>
        <taxon>Persicobacteraceae</taxon>
        <taxon>Fulvitalea</taxon>
    </lineage>
</organism>
<evidence type="ECO:0000313" key="2">
    <source>
        <dbReference type="Proteomes" id="UP001348817"/>
    </source>
</evidence>
<name>A0AAU9CNB6_9BACT</name>
<dbReference type="InterPro" id="IPR046230">
    <property type="entry name" value="DUF6263"/>
</dbReference>
<dbReference type="KEGG" id="fax:FUAX_02710"/>
<dbReference type="Proteomes" id="UP001348817">
    <property type="component" value="Chromosome"/>
</dbReference>
<reference evidence="1 2" key="1">
    <citation type="submission" date="2021-12" db="EMBL/GenBank/DDBJ databases">
        <title>Genome sequencing of bacteria with rrn-lacking chromosome and rrn-plasmid.</title>
        <authorList>
            <person name="Anda M."/>
            <person name="Iwasaki W."/>
        </authorList>
    </citation>
    <scope>NUCLEOTIDE SEQUENCE [LARGE SCALE GENOMIC DNA]</scope>
    <source>
        <strain evidence="1 2">DSM 100852</strain>
    </source>
</reference>
<gene>
    <name evidence="1" type="ORF">FUAX_02710</name>
</gene>
<accession>A0AAU9CNB6</accession>
<sequence length="285" mass="31338">MKRRLFTVQILFVLAVMISGVAFGIGKGKKALLRLKPKAGTTYITSLNMKMDIEIPGAAQKVVMGMDTKFNIEGVEKNGNVKLDYAFSGMRMEMNMPGAGEIKYDSNDPSTQESPQGQAMHAAMGQMLNKSIGMVLSPRGEALETTSLSEVFPNMPADQLQQFGNSTDNQFIAFPEQAVKVGESWKSEKVVPNPKLPIKMLMTYTLKAIEKNDYVIAVDAKIVPTDENAQMKVDGSFKMDYKLDKKTCWTKGGEGVMDMGITMNANGQNMTINTITDFTISSKIE</sequence>
<keyword evidence="2" id="KW-1185">Reference proteome</keyword>
<proteinExistence type="predicted"/>